<organism evidence="1 2">
    <name type="scientific">Phlebia brevispora</name>
    <dbReference type="NCBI Taxonomy" id="194682"/>
    <lineage>
        <taxon>Eukaryota</taxon>
        <taxon>Fungi</taxon>
        <taxon>Dikarya</taxon>
        <taxon>Basidiomycota</taxon>
        <taxon>Agaricomycotina</taxon>
        <taxon>Agaricomycetes</taxon>
        <taxon>Polyporales</taxon>
        <taxon>Meruliaceae</taxon>
        <taxon>Phlebia</taxon>
    </lineage>
</organism>
<accession>A0ACC1ST12</accession>
<sequence>MANVIMRIAGREAQLQRSHDVDTDGVFALVGRTGRPGGKAEQRTYDRSVICYNCQGRGHIAAVCPSGGIQAHVADAEEDLVVSVARMNVETDDTLVLF</sequence>
<dbReference type="Proteomes" id="UP001148662">
    <property type="component" value="Unassembled WGS sequence"/>
</dbReference>
<comment type="caution">
    <text evidence="1">The sequence shown here is derived from an EMBL/GenBank/DDBJ whole genome shotgun (WGS) entry which is preliminary data.</text>
</comment>
<name>A0ACC1ST12_9APHY</name>
<reference evidence="1" key="1">
    <citation type="submission" date="2022-07" db="EMBL/GenBank/DDBJ databases">
        <title>Genome Sequence of Phlebia brevispora.</title>
        <authorList>
            <person name="Buettner E."/>
        </authorList>
    </citation>
    <scope>NUCLEOTIDE SEQUENCE</scope>
    <source>
        <strain evidence="1">MPL23</strain>
    </source>
</reference>
<evidence type="ECO:0000313" key="1">
    <source>
        <dbReference type="EMBL" id="KAJ3545677.1"/>
    </source>
</evidence>
<protein>
    <submittedName>
        <fullName evidence="1">Uncharacterized protein</fullName>
    </submittedName>
</protein>
<evidence type="ECO:0000313" key="2">
    <source>
        <dbReference type="Proteomes" id="UP001148662"/>
    </source>
</evidence>
<proteinExistence type="predicted"/>
<keyword evidence="2" id="KW-1185">Reference proteome</keyword>
<dbReference type="EMBL" id="JANHOG010001048">
    <property type="protein sequence ID" value="KAJ3545677.1"/>
    <property type="molecule type" value="Genomic_DNA"/>
</dbReference>
<gene>
    <name evidence="1" type="ORF">NM688_g5599</name>
</gene>